<comment type="caution">
    <text evidence="1">The sequence shown here is derived from an EMBL/GenBank/DDBJ whole genome shotgun (WGS) entry which is preliminary data.</text>
</comment>
<evidence type="ECO:0000313" key="1">
    <source>
        <dbReference type="EMBL" id="KAH3886658.1"/>
    </source>
</evidence>
<organism evidence="1 2">
    <name type="scientific">Dreissena polymorpha</name>
    <name type="common">Zebra mussel</name>
    <name type="synonym">Mytilus polymorpha</name>
    <dbReference type="NCBI Taxonomy" id="45954"/>
    <lineage>
        <taxon>Eukaryota</taxon>
        <taxon>Metazoa</taxon>
        <taxon>Spiralia</taxon>
        <taxon>Lophotrochozoa</taxon>
        <taxon>Mollusca</taxon>
        <taxon>Bivalvia</taxon>
        <taxon>Autobranchia</taxon>
        <taxon>Heteroconchia</taxon>
        <taxon>Euheterodonta</taxon>
        <taxon>Imparidentia</taxon>
        <taxon>Neoheterodontei</taxon>
        <taxon>Myida</taxon>
        <taxon>Dreissenoidea</taxon>
        <taxon>Dreissenidae</taxon>
        <taxon>Dreissena</taxon>
    </lineage>
</organism>
<evidence type="ECO:0000313" key="2">
    <source>
        <dbReference type="Proteomes" id="UP000828390"/>
    </source>
</evidence>
<sequence length="63" mass="7310">MARLSRFWTISSISFPTTDRLYKSLFVYILLSGGETCTLHADAELRIQAFGHKFLRRLLYVPT</sequence>
<dbReference type="AlphaFoldDB" id="A0A9D4N2G6"/>
<protein>
    <submittedName>
        <fullName evidence="1">Uncharacterized protein</fullName>
    </submittedName>
</protein>
<reference evidence="1" key="1">
    <citation type="journal article" date="2019" name="bioRxiv">
        <title>The Genome of the Zebra Mussel, Dreissena polymorpha: A Resource for Invasive Species Research.</title>
        <authorList>
            <person name="McCartney M.A."/>
            <person name="Auch B."/>
            <person name="Kono T."/>
            <person name="Mallez S."/>
            <person name="Zhang Y."/>
            <person name="Obille A."/>
            <person name="Becker A."/>
            <person name="Abrahante J.E."/>
            <person name="Garbe J."/>
            <person name="Badalamenti J.P."/>
            <person name="Herman A."/>
            <person name="Mangelson H."/>
            <person name="Liachko I."/>
            <person name="Sullivan S."/>
            <person name="Sone E.D."/>
            <person name="Koren S."/>
            <person name="Silverstein K.A.T."/>
            <person name="Beckman K.B."/>
            <person name="Gohl D.M."/>
        </authorList>
    </citation>
    <scope>NUCLEOTIDE SEQUENCE</scope>
    <source>
        <strain evidence="1">Duluth1</strain>
        <tissue evidence="1">Whole animal</tissue>
    </source>
</reference>
<accession>A0A9D4N2G6</accession>
<name>A0A9D4N2G6_DREPO</name>
<dbReference type="EMBL" id="JAIWYP010000001">
    <property type="protein sequence ID" value="KAH3886658.1"/>
    <property type="molecule type" value="Genomic_DNA"/>
</dbReference>
<proteinExistence type="predicted"/>
<reference evidence="1" key="2">
    <citation type="submission" date="2020-11" db="EMBL/GenBank/DDBJ databases">
        <authorList>
            <person name="McCartney M.A."/>
            <person name="Auch B."/>
            <person name="Kono T."/>
            <person name="Mallez S."/>
            <person name="Becker A."/>
            <person name="Gohl D.M."/>
            <person name="Silverstein K.A.T."/>
            <person name="Koren S."/>
            <person name="Bechman K.B."/>
            <person name="Herman A."/>
            <person name="Abrahante J.E."/>
            <person name="Garbe J."/>
        </authorList>
    </citation>
    <scope>NUCLEOTIDE SEQUENCE</scope>
    <source>
        <strain evidence="1">Duluth1</strain>
        <tissue evidence="1">Whole animal</tissue>
    </source>
</reference>
<gene>
    <name evidence="1" type="ORF">DPMN_010670</name>
</gene>
<keyword evidence="2" id="KW-1185">Reference proteome</keyword>
<dbReference type="Proteomes" id="UP000828390">
    <property type="component" value="Unassembled WGS sequence"/>
</dbReference>